<proteinExistence type="predicted"/>
<keyword evidence="1" id="KW-1133">Transmembrane helix</keyword>
<keyword evidence="3" id="KW-1185">Reference proteome</keyword>
<evidence type="ECO:0000313" key="3">
    <source>
        <dbReference type="Proteomes" id="UP000257055"/>
    </source>
</evidence>
<dbReference type="AlphaFoldDB" id="A0A3D8TT25"/>
<feature type="transmembrane region" description="Helical" evidence="1">
    <location>
        <begin position="127"/>
        <end position="150"/>
    </location>
</feature>
<dbReference type="PANTHER" id="PTHR40044">
    <property type="entry name" value="INTEGRAL MEMBRANE PROTEIN-RELATED"/>
    <property type="match status" value="1"/>
</dbReference>
<feature type="transmembrane region" description="Helical" evidence="1">
    <location>
        <begin position="99"/>
        <end position="121"/>
    </location>
</feature>
<dbReference type="EMBL" id="LARY01000001">
    <property type="protein sequence ID" value="RDX02158.1"/>
    <property type="molecule type" value="Genomic_DNA"/>
</dbReference>
<feature type="transmembrane region" description="Helical" evidence="1">
    <location>
        <begin position="49"/>
        <end position="69"/>
    </location>
</feature>
<comment type="caution">
    <text evidence="2">The sequence shown here is derived from an EMBL/GenBank/DDBJ whole genome shotgun (WGS) entry which is preliminary data.</text>
</comment>
<gene>
    <name evidence="2" type="ORF">UR08_01070</name>
</gene>
<evidence type="ECO:0000313" key="2">
    <source>
        <dbReference type="EMBL" id="RDX02158.1"/>
    </source>
</evidence>
<organism evidence="2 3">
    <name type="scientific">Listeria kieliensis</name>
    <dbReference type="NCBI Taxonomy" id="1621700"/>
    <lineage>
        <taxon>Bacteria</taxon>
        <taxon>Bacillati</taxon>
        <taxon>Bacillota</taxon>
        <taxon>Bacilli</taxon>
        <taxon>Bacillales</taxon>
        <taxon>Listeriaceae</taxon>
        <taxon>Listeria</taxon>
    </lineage>
</organism>
<sequence>MKMKWITTNAIVAALYVVMGFIVQPLVYGAVQFRVPELFNHLIVFNKKFFWGIILGVFITNLFSPLGWYDLVFGVSQSVISMLIMFIVMHYLKGQVARMIANTLVFSLTMFMVAFELYLAFDAPFFASWLFSAIGELTVMGIGIPIMYMLNKRMKLDSL</sequence>
<feature type="transmembrane region" description="Helical" evidence="1">
    <location>
        <begin position="6"/>
        <end position="28"/>
    </location>
</feature>
<accession>A0A3D8TT25</accession>
<dbReference type="PIRSF" id="PIRSF031501">
    <property type="entry name" value="QueT"/>
    <property type="match status" value="1"/>
</dbReference>
<dbReference type="Pfam" id="PF06177">
    <property type="entry name" value="QueT"/>
    <property type="match status" value="1"/>
</dbReference>
<keyword evidence="1" id="KW-0812">Transmembrane</keyword>
<dbReference type="Proteomes" id="UP000257055">
    <property type="component" value="Unassembled WGS sequence"/>
</dbReference>
<dbReference type="RefSeq" id="WP_115751828.1">
    <property type="nucleotide sequence ID" value="NZ_LARY01000001.1"/>
</dbReference>
<reference evidence="3" key="1">
    <citation type="submission" date="2015-04" db="EMBL/GenBank/DDBJ databases">
        <authorList>
            <person name="Schardt J."/>
            <person name="Mueller-Herbst S."/>
            <person name="Scherer S."/>
            <person name="Huptas C."/>
        </authorList>
    </citation>
    <scope>NUCLEOTIDE SEQUENCE [LARGE SCALE GENOMIC DNA]</scope>
    <source>
        <strain evidence="3">Kiel-L1</strain>
    </source>
</reference>
<protein>
    <submittedName>
        <fullName evidence="2">Membrane protein</fullName>
    </submittedName>
</protein>
<keyword evidence="1" id="KW-0472">Membrane</keyword>
<name>A0A3D8TT25_9LIST</name>
<dbReference type="InterPro" id="IPR010387">
    <property type="entry name" value="QueT"/>
</dbReference>
<feature type="transmembrane region" description="Helical" evidence="1">
    <location>
        <begin position="75"/>
        <end position="92"/>
    </location>
</feature>
<dbReference type="PANTHER" id="PTHR40044:SF1">
    <property type="entry name" value="INTEGRAL MEMBRANE PROTEIN"/>
    <property type="match status" value="1"/>
</dbReference>
<evidence type="ECO:0000256" key="1">
    <source>
        <dbReference type="SAM" id="Phobius"/>
    </source>
</evidence>